<dbReference type="Proteomes" id="UP000292298">
    <property type="component" value="Unassembled WGS sequence"/>
</dbReference>
<gene>
    <name evidence="1" type="ORF">EV698_0447</name>
</gene>
<sequence>MAQIADPDLPNLAALLADEGSINVGYLRPVGQVAIASDPHQALAMLRRRPDEPLAAVLRRLDAAVATALEHGEFTDEINT</sequence>
<dbReference type="OrthoDB" id="7065248at2"/>
<organism evidence="1 2">
    <name type="scientific">Spiribacter vilamensis</name>
    <dbReference type="NCBI Taxonomy" id="531306"/>
    <lineage>
        <taxon>Bacteria</taxon>
        <taxon>Pseudomonadati</taxon>
        <taxon>Pseudomonadota</taxon>
        <taxon>Gammaproteobacteria</taxon>
        <taxon>Chromatiales</taxon>
        <taxon>Ectothiorhodospiraceae</taxon>
        <taxon>Spiribacter</taxon>
    </lineage>
</organism>
<reference evidence="1 2" key="1">
    <citation type="submission" date="2019-02" db="EMBL/GenBank/DDBJ databases">
        <title>Genomic Encyclopedia of Type Strains, Phase IV (KMG-IV): sequencing the most valuable type-strain genomes for metagenomic binning, comparative biology and taxonomic classification.</title>
        <authorList>
            <person name="Goeker M."/>
        </authorList>
    </citation>
    <scope>NUCLEOTIDE SEQUENCE [LARGE SCALE GENOMIC DNA]</scope>
    <source>
        <strain evidence="1 2">DSM 21056</strain>
    </source>
</reference>
<dbReference type="RefSeq" id="WP_130502545.1">
    <property type="nucleotide sequence ID" value="NZ_SHLI01000001.1"/>
</dbReference>
<protein>
    <submittedName>
        <fullName evidence="1">Uncharacterized protein</fullName>
    </submittedName>
</protein>
<evidence type="ECO:0000313" key="2">
    <source>
        <dbReference type="Proteomes" id="UP000292298"/>
    </source>
</evidence>
<dbReference type="AlphaFoldDB" id="A0A4V2GIY2"/>
<evidence type="ECO:0000313" key="1">
    <source>
        <dbReference type="EMBL" id="RZU98205.1"/>
    </source>
</evidence>
<dbReference type="EMBL" id="SHLI01000001">
    <property type="protein sequence ID" value="RZU98205.1"/>
    <property type="molecule type" value="Genomic_DNA"/>
</dbReference>
<name>A0A4V2GIY2_9GAMM</name>
<accession>A0A4V2GIY2</accession>
<proteinExistence type="predicted"/>
<comment type="caution">
    <text evidence="1">The sequence shown here is derived from an EMBL/GenBank/DDBJ whole genome shotgun (WGS) entry which is preliminary data.</text>
</comment>
<keyword evidence="2" id="KW-1185">Reference proteome</keyword>